<evidence type="ECO:0000256" key="4">
    <source>
        <dbReference type="ARBA" id="ARBA00022741"/>
    </source>
</evidence>
<accession>A0A1Z5JSN0</accession>
<dbReference type="PANTHER" id="PTHR37079:SF4">
    <property type="entry name" value="SERINE_THREONINE-PROTEIN KINASE ATM"/>
    <property type="match status" value="1"/>
</dbReference>
<dbReference type="SUPFAM" id="SSF56112">
    <property type="entry name" value="Protein kinase-like (PK-like)"/>
    <property type="match status" value="1"/>
</dbReference>
<evidence type="ECO:0000256" key="7">
    <source>
        <dbReference type="ARBA" id="ARBA00022840"/>
    </source>
</evidence>
<comment type="subcellular location">
    <subcellularLocation>
        <location evidence="1">Nucleus</location>
    </subcellularLocation>
</comment>
<dbReference type="SMART" id="SM00146">
    <property type="entry name" value="PI3Kc"/>
    <property type="match status" value="1"/>
</dbReference>
<comment type="caution">
    <text evidence="12">The sequence shown here is derived from an EMBL/GenBank/DDBJ whole genome shotgun (WGS) entry which is preliminary data.</text>
</comment>
<evidence type="ECO:0000259" key="11">
    <source>
        <dbReference type="PROSITE" id="PS51190"/>
    </source>
</evidence>
<dbReference type="Pfam" id="PF02260">
    <property type="entry name" value="FATC"/>
    <property type="match status" value="1"/>
</dbReference>
<feature type="domain" description="FATC" evidence="11">
    <location>
        <begin position="3323"/>
        <end position="3355"/>
    </location>
</feature>
<dbReference type="PROSITE" id="PS00916">
    <property type="entry name" value="PI3_4_KINASE_2"/>
    <property type="match status" value="1"/>
</dbReference>
<dbReference type="SMART" id="SM01343">
    <property type="entry name" value="FATC"/>
    <property type="match status" value="1"/>
</dbReference>
<dbReference type="OrthoDB" id="381190at2759"/>
<keyword evidence="7" id="KW-0067">ATP-binding</keyword>
<evidence type="ECO:0000313" key="13">
    <source>
        <dbReference type="Proteomes" id="UP000198406"/>
    </source>
</evidence>
<dbReference type="PROSITE" id="PS00915">
    <property type="entry name" value="PI3_4_KINASE_1"/>
    <property type="match status" value="1"/>
</dbReference>
<evidence type="ECO:0000256" key="2">
    <source>
        <dbReference type="ARBA" id="ARBA00012513"/>
    </source>
</evidence>
<dbReference type="GO" id="GO:0004674">
    <property type="term" value="F:protein serine/threonine kinase activity"/>
    <property type="evidence" value="ECO:0007669"/>
    <property type="project" value="UniProtKB-EC"/>
</dbReference>
<dbReference type="EMBL" id="BDSP01000109">
    <property type="protein sequence ID" value="GAX16761.1"/>
    <property type="molecule type" value="Genomic_DNA"/>
</dbReference>
<evidence type="ECO:0000256" key="6">
    <source>
        <dbReference type="ARBA" id="ARBA00022777"/>
    </source>
</evidence>
<dbReference type="InterPro" id="IPR011009">
    <property type="entry name" value="Kinase-like_dom_sf"/>
</dbReference>
<dbReference type="PANTHER" id="PTHR37079">
    <property type="entry name" value="SERINE/THREONINE-PROTEIN KINASE ATM"/>
    <property type="match status" value="1"/>
</dbReference>
<evidence type="ECO:0000256" key="8">
    <source>
        <dbReference type="ARBA" id="ARBA00023242"/>
    </source>
</evidence>
<dbReference type="Gene3D" id="1.10.1070.11">
    <property type="entry name" value="Phosphatidylinositol 3-/4-kinase, catalytic domain"/>
    <property type="match status" value="1"/>
</dbReference>
<dbReference type="CDD" id="cd05171">
    <property type="entry name" value="PIKKc_ATM"/>
    <property type="match status" value="1"/>
</dbReference>
<dbReference type="InterPro" id="IPR018936">
    <property type="entry name" value="PI3/4_kinase_CS"/>
</dbReference>
<dbReference type="Gene3D" id="3.30.1010.10">
    <property type="entry name" value="Phosphatidylinositol 3-kinase Catalytic Subunit, Chain A, domain 4"/>
    <property type="match status" value="1"/>
</dbReference>
<dbReference type="Proteomes" id="UP000198406">
    <property type="component" value="Unassembled WGS sequence"/>
</dbReference>
<keyword evidence="8" id="KW-0539">Nucleus</keyword>
<dbReference type="PROSITE" id="PS50290">
    <property type="entry name" value="PI3_4_KINASE_3"/>
    <property type="match status" value="1"/>
</dbReference>
<dbReference type="EC" id="2.7.11.1" evidence="2"/>
<dbReference type="InterPro" id="IPR003152">
    <property type="entry name" value="FATC_dom"/>
</dbReference>
<protein>
    <recommendedName>
        <fullName evidence="2">non-specific serine/threonine protein kinase</fullName>
        <ecNumber evidence="2">2.7.11.1</ecNumber>
    </recommendedName>
</protein>
<keyword evidence="4" id="KW-0547">Nucleotide-binding</keyword>
<evidence type="ECO:0000313" key="12">
    <source>
        <dbReference type="EMBL" id="GAX16761.1"/>
    </source>
</evidence>
<proteinExistence type="predicted"/>
<dbReference type="PROSITE" id="PS51190">
    <property type="entry name" value="FATC"/>
    <property type="match status" value="1"/>
</dbReference>
<reference evidence="12 13" key="1">
    <citation type="journal article" date="2015" name="Plant Cell">
        <title>Oil accumulation by the oleaginous diatom Fistulifera solaris as revealed by the genome and transcriptome.</title>
        <authorList>
            <person name="Tanaka T."/>
            <person name="Maeda Y."/>
            <person name="Veluchamy A."/>
            <person name="Tanaka M."/>
            <person name="Abida H."/>
            <person name="Marechal E."/>
            <person name="Bowler C."/>
            <person name="Muto M."/>
            <person name="Sunaga Y."/>
            <person name="Tanaka M."/>
            <person name="Yoshino T."/>
            <person name="Taniguchi T."/>
            <person name="Fukuda Y."/>
            <person name="Nemoto M."/>
            <person name="Matsumoto M."/>
            <person name="Wong P.S."/>
            <person name="Aburatani S."/>
            <person name="Fujibuchi W."/>
        </authorList>
    </citation>
    <scope>NUCLEOTIDE SEQUENCE [LARGE SCALE GENOMIC DNA]</scope>
    <source>
        <strain evidence="12 13">JPCC DA0580</strain>
    </source>
</reference>
<sequence length="3355" mass="377877">MVMALEQSSKVQERRNVAEKLQQKLALSEVRAKIAKEASSGDDVASRVKRHKALSELWRYIIRAAVVSMQKMVASKVRLRDVDILMPFKLLRCCDLPYEIEEAVPGILPYKPSFLSRSETKLVFNYCFDMLLDDTALELAEQELLDNLVYLCSRKEYVANMRANREIHAIMHEMVESRILADNLPPVPVLIKTGMVFESLISTACSLGIDLQLLFPSSVKMVADWCSLHANDKINPHELQYLMSGLATLIRSDLHQAVEPLSRHGRRIITFVRKAYASVQPSDSRRALNEYIYAHLLVAETAGELQGLLTGDLGDLGDATLTMKHVNALLETLLEDVFRPDTVLVEFNPHQQFHLELVARLFKCAQRFYLEDISWTSMHSELETGVSFLEWASSSSAKSHALTPKQLLGSPFWNILRFTFPVIASGKRDSQIQSDPMIQEMLQSSTSTVDIKSIIPVLRIVTTCAYHFPSGQCWTSSLQNWYDLGSIAGTIDGDCKRAFTNLCNGDDLCLLIKVLADVLEWSGSNNGSTSLRVILLRCTNSLTKTMAVLAHSREPNAIEMNNLRLAWRRIWDILLRPDLAYHSSTKNGKSDCLAREVLALFREMIVRSCLDSSIRSTDTLLSRQSSYVYQHQSDIWNLPCYSQYIFASSECFLLLYCLLSRVGISESGTDSIEFNFAQALTGKEKITFSRRSRLLIYCLRAVESGTNMSEPIGAVVASCMGALVYGSALFLSEILQLNARRDDVISSQISTSDVLCRVWMEPLLDPRIRCPPLAESWSERNVVDIVLGKRERSLVFSDYVPDSEARSLLGLVTAVLLKPYDAPVDTGEVHEDSHNADDKDRMFGCWRYLITVLICSREISAREQQTILATSTHLIRYFSKGIKLFSISIGSFWSAFSQMIIVIRTLSTITSESSIELSSELLDEAVRLSDICKTLLDSKTVPHLRLSHSPAKHSDALFSEETDDEEFTTVSKKVQGFETKRKRGESSSATSAKKAALECVLPSPKCTLVVGALLLALNPSAKIACKLAGVENVEATSPGDFDVLGAAIAAHLLCMEEPLLSGFAAHTLNGGERSKKQNNLFIIHRLLSMIRGASPPEDDFHLFGFQLSEKIVVTRDNPDLVFSLNSEESRCLKELLVDAINNIERKTFQTRPFVRALQFQAAINSFIAAGDEFHETFDKEFARTLVLPSLFDTNNHVRRIASRAVACAIRLLPEGKVTESIRKRLFLFDADGSEKRDQYREWYTAKIVESADLGTLERQVWEDLFLSMRGSCLNHWCALASESTNDGVLKQFVFDLVLVAKSTPACEGLCFQSLSHMARLKGEQNCELCIDHCVTYLVDRWLERELSLLDFPLFITSPLLVGELLKHGHWSRLLLVNNGETSDVEEMRRVASADFIARFSHIIIPRVLLSFVKKRLNKGTSTDLRRETIDDGYIKELCLIFTDHFDEEEVRKFLGSSLPETIAHLSWLSSESDDNCNIVQEMEQLLRSLLSEEVFVRRLKSRSFNAQKYLLYLSLSASLGAKNDVFLKAHNTLSMMASTQFFSGSFILLFFYARYLMSVRLKFSSPRVIWIPLENVIALGETLAENDPRCISFCQIVTKLVSCMLGDETFQKIHLYCLPLLTLLSNKLLNVGGESSFLNIFGDLLLVVFQVLDENIIFLIDQTELSRSARHAKLTRSLGLVGGQNISRHVLGDTWGWCERVTFDSSMSFKRCPKRSAIVEACQVFVSGFVTKCSNLQSLETKLVEAYQASRLSSLSKDSLRDFKSLLDARDAIEKIVCRTNTDFVSGTEVDVSTFISDVQGRGVNREKIGLLNYTAIYTNRLINKLARLEKVLHDSRSGEVMLQPIKSSHVQTLGLLCSSGFPRNIRLAASRCFGELNMSTIVWDKEYPLVGEYWLYSAVKDNRLLRTLQTRCIESLFFVLESPNPLNSSIAAHTLTSVLSTRVGAECRGLIVNEVSALLEVFYSQTKRSKIIVDKQLILEGHEIALLRTKCGVEEDSVTSWCLTQEAWSTKRSSSYEEWLCAIVPSIIVCLYSVSGEVNKNDSEFFWLLQKITFLESSVAAALFPALIVDLLHRVPDENTPRGPAEEDLIDKIGGCFETLLKQCTEDCHTCDNQERQYLDLILNTIEILRRATQSKFMSSRSQKKSRLTDEISTNEKNKSFSRASIYSCARAIPWGGLRFGVILHLDGYLIMRAFLKAGRVTAAILYAEMYADSKFGGSSWTRESINAIVTKNVTAQCGSGDISGIISHQHTSISNEELALISRTFLSTLGRCYEELEEADNLKALTQFLADIDVHSPENFLSMLRGKDDVFESCQCVNENQATIEFANGLDQLGLDFALQHYISGASMNPSIVLSENETTEMKEKWYKCQLTRMCWTDNVYQENNSIVYLSQQGMDLRPGFFESTVNAVTAMERSDYNTCCEHVEEARWGLLLSTFNMDVRSESEGIFRAASYLRSLNDLQRFVRSDTSDGVYLPPALEDCGTFRSQRELPFYCRELVLRHNCKKNSGHESKHVRLLLDQLWQTSSMSLKCGDLRMASGALSRIHIVLNTQKEEPAKSEIFLPMRLRLRMEETLLLEKSGNFTSAITSTQRTIERLSQQVDSLSVASQALLSELMLNCSRWMAKYKTDPIHHVLMNVLSPGKDIAIRLLESDPKLESNINRASECLMTMGSLGHLLFESGLKRINSLEFQRSEESLASRREELDECKRLQKSSQLSSKQSKDHSDLAIYEHNLSKEIRQMEAERSETLTALNAHLKIVLDATSQAFMIVGTNRGLGFSTYAYRLISVWFSAIDENMYDVNVDKLIHEAIERTPSFRFVPLANQLFARLDHERIQGLVVKLCLEHPYHCLVHLIAACNGNNVGKGVDGRSAATFLKNTSDSKVETAHLIVQTVKQKDPEFVSCLFESYRTLSDAYIHLAMAEVKRAQKISFASISSKSSERLDSCLGRKGRSEFMPCIFTKPPPIRPGRDYGEGREDPKQGERVLGFDAYFLTSESGVHVPKIVVCNGTKGGTYRQLVKGQDEIRQDAVMQQVFGLLNEFVAQNQNSESSRKHAMHQLITYNIIPLTPTSGVLEWVEDSAPFGDLIVDKKSGLHPRYFPDEWANKICYSELQDAKRGEAQLTAFDKICSHYSPSFRYFFLERFGHAPDKWYDAKMRYTRSVAVSSMVGHVLGIGDRHCSNILVHEKSGEVVHIDFGYVFEQGKLLAIPEKVPFRLTRNVMDGMGITGTDGLFTKISESTMYLLKSNTNALLTILSAMASDPLYKWSLNPMKARNRGVTMQSRKEKDDQEDHFNQKEKNKAAARAISRVHEKLQGYEDGTAGEQQSIEGQVQLLINSARDHGNLSSMYPGWQPWV</sequence>
<evidence type="ECO:0000256" key="1">
    <source>
        <dbReference type="ARBA" id="ARBA00004123"/>
    </source>
</evidence>
<evidence type="ECO:0000256" key="9">
    <source>
        <dbReference type="SAM" id="MobiDB-lite"/>
    </source>
</evidence>
<dbReference type="Pfam" id="PF00454">
    <property type="entry name" value="PI3_PI4_kinase"/>
    <property type="match status" value="1"/>
</dbReference>
<dbReference type="InterPro" id="IPR038980">
    <property type="entry name" value="ATM_plant"/>
</dbReference>
<organism evidence="12 13">
    <name type="scientific">Fistulifera solaris</name>
    <name type="common">Oleaginous diatom</name>
    <dbReference type="NCBI Taxonomy" id="1519565"/>
    <lineage>
        <taxon>Eukaryota</taxon>
        <taxon>Sar</taxon>
        <taxon>Stramenopiles</taxon>
        <taxon>Ochrophyta</taxon>
        <taxon>Bacillariophyta</taxon>
        <taxon>Bacillariophyceae</taxon>
        <taxon>Bacillariophycidae</taxon>
        <taxon>Naviculales</taxon>
        <taxon>Naviculaceae</taxon>
        <taxon>Fistulifera</taxon>
    </lineage>
</organism>
<gene>
    <name evidence="12" type="ORF">FisN_21Hh209</name>
</gene>
<evidence type="ECO:0000256" key="3">
    <source>
        <dbReference type="ARBA" id="ARBA00022679"/>
    </source>
</evidence>
<keyword evidence="13" id="KW-1185">Reference proteome</keyword>
<dbReference type="InterPro" id="IPR000403">
    <property type="entry name" value="PI3/4_kinase_cat_dom"/>
</dbReference>
<dbReference type="InterPro" id="IPR036940">
    <property type="entry name" value="PI3/4_kinase_cat_sf"/>
</dbReference>
<keyword evidence="5" id="KW-0227">DNA damage</keyword>
<dbReference type="GO" id="GO:0005634">
    <property type="term" value="C:nucleus"/>
    <property type="evidence" value="ECO:0007669"/>
    <property type="project" value="UniProtKB-SubCell"/>
</dbReference>
<evidence type="ECO:0000256" key="5">
    <source>
        <dbReference type="ARBA" id="ARBA00022763"/>
    </source>
</evidence>
<feature type="domain" description="PI3K/PI4K catalytic" evidence="10">
    <location>
        <begin position="2989"/>
        <end position="3310"/>
    </location>
</feature>
<dbReference type="GO" id="GO:0006281">
    <property type="term" value="P:DNA repair"/>
    <property type="evidence" value="ECO:0007669"/>
    <property type="project" value="InterPro"/>
</dbReference>
<name>A0A1Z5JSN0_FISSO</name>
<feature type="compositionally biased region" description="Basic and acidic residues" evidence="9">
    <location>
        <begin position="3282"/>
        <end position="3298"/>
    </location>
</feature>
<keyword evidence="6" id="KW-0418">Kinase</keyword>
<keyword evidence="3 12" id="KW-0808">Transferase</keyword>
<feature type="region of interest" description="Disordered" evidence="9">
    <location>
        <begin position="3275"/>
        <end position="3298"/>
    </location>
</feature>
<dbReference type="InParanoid" id="A0A1Z5JSN0"/>
<evidence type="ECO:0000259" key="10">
    <source>
        <dbReference type="PROSITE" id="PS50290"/>
    </source>
</evidence>
<dbReference type="InterPro" id="IPR044107">
    <property type="entry name" value="PIKKc_ATM"/>
</dbReference>
<dbReference type="GO" id="GO:0005524">
    <property type="term" value="F:ATP binding"/>
    <property type="evidence" value="ECO:0007669"/>
    <property type="project" value="UniProtKB-KW"/>
</dbReference>